<keyword evidence="2" id="KW-1133">Transmembrane helix</keyword>
<organism evidence="3 4">
    <name type="scientific">Frondihabitans cladoniiphilus</name>
    <dbReference type="NCBI Taxonomy" id="715785"/>
    <lineage>
        <taxon>Bacteria</taxon>
        <taxon>Bacillati</taxon>
        <taxon>Actinomycetota</taxon>
        <taxon>Actinomycetes</taxon>
        <taxon>Micrococcales</taxon>
        <taxon>Microbacteriaceae</taxon>
        <taxon>Frondihabitans</taxon>
    </lineage>
</organism>
<keyword evidence="4" id="KW-1185">Reference proteome</keyword>
<feature type="transmembrane region" description="Helical" evidence="2">
    <location>
        <begin position="23"/>
        <end position="48"/>
    </location>
</feature>
<evidence type="ECO:0000313" key="3">
    <source>
        <dbReference type="EMBL" id="GAA4672281.1"/>
    </source>
</evidence>
<sequence>MMAVSDTADDVPTVRPPSRREPILFYLLRAAVTLIVVDLGFAIVALCVPTFRGIDRFGGSVALIGLILAVASVIILGSGLFGDWQPPRSFAARAIQGARRPFDAVLWGFLLVAVAGNVFLLQQHLMNVFPYQRGTRYFILYGGLDYTRAVSFAAYGLAKSAENVWFPGSIGLVGASITLLLGRYALRKTHANLWGEWVSPPRTHEPPSSNVRSSPDTRPRNAR</sequence>
<accession>A0ABP8VUK9</accession>
<evidence type="ECO:0000256" key="2">
    <source>
        <dbReference type="SAM" id="Phobius"/>
    </source>
</evidence>
<protein>
    <submittedName>
        <fullName evidence="3">Uncharacterized protein</fullName>
    </submittedName>
</protein>
<feature type="transmembrane region" description="Helical" evidence="2">
    <location>
        <begin position="164"/>
        <end position="186"/>
    </location>
</feature>
<reference evidence="4" key="1">
    <citation type="journal article" date="2019" name="Int. J. Syst. Evol. Microbiol.">
        <title>The Global Catalogue of Microorganisms (GCM) 10K type strain sequencing project: providing services to taxonomists for standard genome sequencing and annotation.</title>
        <authorList>
            <consortium name="The Broad Institute Genomics Platform"/>
            <consortium name="The Broad Institute Genome Sequencing Center for Infectious Disease"/>
            <person name="Wu L."/>
            <person name="Ma J."/>
        </authorList>
    </citation>
    <scope>NUCLEOTIDE SEQUENCE [LARGE SCALE GENOMIC DNA]</scope>
    <source>
        <strain evidence="4">JCM 18956</strain>
    </source>
</reference>
<proteinExistence type="predicted"/>
<evidence type="ECO:0000256" key="1">
    <source>
        <dbReference type="SAM" id="MobiDB-lite"/>
    </source>
</evidence>
<feature type="region of interest" description="Disordered" evidence="1">
    <location>
        <begin position="202"/>
        <end position="223"/>
    </location>
</feature>
<dbReference type="Proteomes" id="UP001501295">
    <property type="component" value="Unassembled WGS sequence"/>
</dbReference>
<feature type="transmembrane region" description="Helical" evidence="2">
    <location>
        <begin position="60"/>
        <end position="84"/>
    </location>
</feature>
<keyword evidence="2" id="KW-0472">Membrane</keyword>
<keyword evidence="2" id="KW-0812">Transmembrane</keyword>
<dbReference type="EMBL" id="BAABLM010000002">
    <property type="protein sequence ID" value="GAA4672281.1"/>
    <property type="molecule type" value="Genomic_DNA"/>
</dbReference>
<comment type="caution">
    <text evidence="3">The sequence shown here is derived from an EMBL/GenBank/DDBJ whole genome shotgun (WGS) entry which is preliminary data.</text>
</comment>
<name>A0ABP8VUK9_9MICO</name>
<feature type="transmembrane region" description="Helical" evidence="2">
    <location>
        <begin position="104"/>
        <end position="125"/>
    </location>
</feature>
<gene>
    <name evidence="3" type="ORF">GCM10025780_15510</name>
</gene>
<evidence type="ECO:0000313" key="4">
    <source>
        <dbReference type="Proteomes" id="UP001501295"/>
    </source>
</evidence>